<dbReference type="InterPro" id="IPR051759">
    <property type="entry name" value="LIM-SH3_domain_protein"/>
</dbReference>
<feature type="domain" description="LIM zinc-binding" evidence="9">
    <location>
        <begin position="3"/>
        <end position="63"/>
    </location>
</feature>
<dbReference type="InterPro" id="IPR036028">
    <property type="entry name" value="SH3-like_dom_sf"/>
</dbReference>
<dbReference type="GO" id="GO:0046872">
    <property type="term" value="F:metal ion binding"/>
    <property type="evidence" value="ECO:0007669"/>
    <property type="project" value="UniProtKB-KW"/>
</dbReference>
<evidence type="ECO:0000256" key="5">
    <source>
        <dbReference type="ARBA" id="ARBA00023038"/>
    </source>
</evidence>
<feature type="domain" description="SH3" evidence="8">
    <location>
        <begin position="284"/>
        <end position="344"/>
    </location>
</feature>
<evidence type="ECO:0000256" key="2">
    <source>
        <dbReference type="ARBA" id="ARBA00022723"/>
    </source>
</evidence>
<evidence type="ECO:0000256" key="6">
    <source>
        <dbReference type="PROSITE-ProRule" id="PRU00125"/>
    </source>
</evidence>
<dbReference type="Pfam" id="PF00880">
    <property type="entry name" value="Nebulin"/>
    <property type="match status" value="2"/>
</dbReference>
<dbReference type="SMART" id="SM00132">
    <property type="entry name" value="LIM"/>
    <property type="match status" value="1"/>
</dbReference>
<name>X5IBS2_BRAFL</name>
<dbReference type="SUPFAM" id="SSF57716">
    <property type="entry name" value="Glucocorticoid receptor-like (DNA-binding domain)"/>
    <property type="match status" value="1"/>
</dbReference>
<dbReference type="Gene3D" id="2.30.30.40">
    <property type="entry name" value="SH3 Domains"/>
    <property type="match status" value="1"/>
</dbReference>
<dbReference type="FunFam" id="2.10.110.10:FF:000087">
    <property type="entry name" value="LIM zinc-binding domain-containing Nebulette"/>
    <property type="match status" value="1"/>
</dbReference>
<dbReference type="PRINTS" id="PR00452">
    <property type="entry name" value="SH3DOMAIN"/>
</dbReference>
<accession>X5IBS2</accession>
<dbReference type="SUPFAM" id="SSF50044">
    <property type="entry name" value="SH3-domain"/>
    <property type="match status" value="1"/>
</dbReference>
<dbReference type="Pfam" id="PF00412">
    <property type="entry name" value="LIM"/>
    <property type="match status" value="1"/>
</dbReference>
<keyword evidence="2 6" id="KW-0479">Metal-binding</keyword>
<gene>
    <name evidence="10" type="primary">LASP</name>
</gene>
<proteinExistence type="evidence at transcript level"/>
<evidence type="ECO:0000313" key="10">
    <source>
        <dbReference type="EMBL" id="BAO66497.1"/>
    </source>
</evidence>
<sequence>MNPKCARCEKTVYPMEKLNCLDKYWHKGCFNCEECRMTLNMKNYKGFNKKPYCNAHYPQSKPTVVSETPEIARVMQQSQQQSLTKYHEDYEKSKIKGYTPVVDTPENIRLRQQSKIQSQVKYHEDFEKQKGKAYHTVIDDPELTRVKKNTVIQSNLAYQGVKEKLQTMESRRQMIPGEHPMPQPAGQQLGTLMDPTHRMESMSIQDGHERMMQQQLQQQQEEEARHLASMRRQENPPISIQSYQQVRLKPGKIEDYDPMTHPDAQQPKFEAPAAVSEPEPTIQSGQNVMRAVFDYTAAEDDEISFMDGDVIVNCVKIDDGWMTGTVQRTGQSGMLPANYVEPMS</sequence>
<keyword evidence="5 6" id="KW-0440">LIM domain</keyword>
<dbReference type="CDD" id="cd09447">
    <property type="entry name" value="LIM_LASP"/>
    <property type="match status" value="1"/>
</dbReference>
<dbReference type="PROSITE" id="PS50023">
    <property type="entry name" value="LIM_DOMAIN_2"/>
    <property type="match status" value="1"/>
</dbReference>
<protein>
    <submittedName>
        <fullName evidence="10">LIM and SH3 protein</fullName>
    </submittedName>
</protein>
<dbReference type="PANTHER" id="PTHR46218">
    <property type="entry name" value="LASP"/>
    <property type="match status" value="1"/>
</dbReference>
<dbReference type="GO" id="GO:0005737">
    <property type="term" value="C:cytoplasm"/>
    <property type="evidence" value="ECO:0007669"/>
    <property type="project" value="UniProtKB-ARBA"/>
</dbReference>
<evidence type="ECO:0000256" key="1">
    <source>
        <dbReference type="ARBA" id="ARBA00022443"/>
    </source>
</evidence>
<evidence type="ECO:0000259" key="8">
    <source>
        <dbReference type="PROSITE" id="PS50002"/>
    </source>
</evidence>
<dbReference type="InterPro" id="IPR001781">
    <property type="entry name" value="Znf_LIM"/>
</dbReference>
<evidence type="ECO:0000256" key="7">
    <source>
        <dbReference type="PROSITE-ProRule" id="PRU00192"/>
    </source>
</evidence>
<dbReference type="PROSITE" id="PS50002">
    <property type="entry name" value="SH3"/>
    <property type="match status" value="1"/>
</dbReference>
<dbReference type="SMART" id="SM00227">
    <property type="entry name" value="NEBU"/>
    <property type="match status" value="3"/>
</dbReference>
<keyword evidence="4 6" id="KW-0862">Zinc</keyword>
<keyword evidence="1 7" id="KW-0728">SH3 domain</keyword>
<evidence type="ECO:0000256" key="3">
    <source>
        <dbReference type="ARBA" id="ARBA00022737"/>
    </source>
</evidence>
<dbReference type="SMART" id="SM00326">
    <property type="entry name" value="SH3"/>
    <property type="match status" value="1"/>
</dbReference>
<dbReference type="PROSITE" id="PS00478">
    <property type="entry name" value="LIM_DOMAIN_1"/>
    <property type="match status" value="1"/>
</dbReference>
<reference evidence="10" key="1">
    <citation type="submission" date="2010-02" db="EMBL/GenBank/DDBJ databases">
        <title>Evolution of lasp family proteins.</title>
        <authorList>
            <person name="Kiyatake T."/>
            <person name="Nakayama A."/>
            <person name="Nakae H."/>
            <person name="McCann R.O."/>
            <person name="Terasaki A.G."/>
        </authorList>
    </citation>
    <scope>NUCLEOTIDE SEQUENCE</scope>
</reference>
<dbReference type="EMBL" id="AB545041">
    <property type="protein sequence ID" value="BAO66497.1"/>
    <property type="molecule type" value="mRNA"/>
</dbReference>
<dbReference type="PANTHER" id="PTHR46218:SF4">
    <property type="entry name" value="LIM AND SH3 DOMAIN PROTEIN LASP"/>
    <property type="match status" value="1"/>
</dbReference>
<organism evidence="10">
    <name type="scientific">Branchiostoma floridae</name>
    <name type="common">Florida lancelet</name>
    <name type="synonym">Amphioxus</name>
    <dbReference type="NCBI Taxonomy" id="7739"/>
    <lineage>
        <taxon>Eukaryota</taxon>
        <taxon>Metazoa</taxon>
        <taxon>Chordata</taxon>
        <taxon>Cephalochordata</taxon>
        <taxon>Leptocardii</taxon>
        <taxon>Amphioxiformes</taxon>
        <taxon>Branchiostomatidae</taxon>
        <taxon>Branchiostoma</taxon>
    </lineage>
</organism>
<dbReference type="InterPro" id="IPR001452">
    <property type="entry name" value="SH3_domain"/>
</dbReference>
<dbReference type="Pfam" id="PF00018">
    <property type="entry name" value="SH3_1"/>
    <property type="match status" value="1"/>
</dbReference>
<dbReference type="AlphaFoldDB" id="X5IBS2"/>
<evidence type="ECO:0000259" key="9">
    <source>
        <dbReference type="PROSITE" id="PS50023"/>
    </source>
</evidence>
<evidence type="ECO:0000256" key="4">
    <source>
        <dbReference type="ARBA" id="ARBA00022833"/>
    </source>
</evidence>
<dbReference type="CDD" id="cd11789">
    <property type="entry name" value="SH3_Nebulin_family_C"/>
    <property type="match status" value="1"/>
</dbReference>
<dbReference type="PROSITE" id="PS51216">
    <property type="entry name" value="NEBULIN"/>
    <property type="match status" value="3"/>
</dbReference>
<dbReference type="InterPro" id="IPR000900">
    <property type="entry name" value="Nebulin_repeat"/>
</dbReference>
<dbReference type="FunFam" id="2.30.30.40:FF:000007">
    <property type="entry name" value="nebulin isoform X1"/>
    <property type="match status" value="1"/>
</dbReference>
<keyword evidence="3" id="KW-0677">Repeat</keyword>
<dbReference type="Gene3D" id="2.10.110.10">
    <property type="entry name" value="Cysteine Rich Protein"/>
    <property type="match status" value="1"/>
</dbReference>